<evidence type="ECO:0000256" key="1">
    <source>
        <dbReference type="SAM" id="MobiDB-lite"/>
    </source>
</evidence>
<feature type="region of interest" description="Disordered" evidence="1">
    <location>
        <begin position="1"/>
        <end position="57"/>
    </location>
</feature>
<sequence length="131" mass="13399">MATERAQEVHAVPATSGEGDGQLVCYGSRLQGGAGGETELTDSGEGGARSARSGVSERDARDIAWLLYSEKGKGRADGQPLGRRGEAKNAPAARSESRAGLKGALSWGGCAAVCAAKAGERGGRTQQRLQL</sequence>
<protein>
    <submittedName>
        <fullName evidence="2">Uncharacterized protein</fullName>
    </submittedName>
</protein>
<feature type="non-terminal residue" evidence="2">
    <location>
        <position position="131"/>
    </location>
</feature>
<accession>A0A1Q9C5R3</accession>
<name>A0A1Q9C5R3_SYMMI</name>
<evidence type="ECO:0000313" key="3">
    <source>
        <dbReference type="Proteomes" id="UP000186817"/>
    </source>
</evidence>
<organism evidence="2 3">
    <name type="scientific">Symbiodinium microadriaticum</name>
    <name type="common">Dinoflagellate</name>
    <name type="synonym">Zooxanthella microadriatica</name>
    <dbReference type="NCBI Taxonomy" id="2951"/>
    <lineage>
        <taxon>Eukaryota</taxon>
        <taxon>Sar</taxon>
        <taxon>Alveolata</taxon>
        <taxon>Dinophyceae</taxon>
        <taxon>Suessiales</taxon>
        <taxon>Symbiodiniaceae</taxon>
        <taxon>Symbiodinium</taxon>
    </lineage>
</organism>
<dbReference type="EMBL" id="LSRX01001635">
    <property type="protein sequence ID" value="OLP78264.1"/>
    <property type="molecule type" value="Genomic_DNA"/>
</dbReference>
<reference evidence="2 3" key="1">
    <citation type="submission" date="2016-02" db="EMBL/GenBank/DDBJ databases">
        <title>Genome analysis of coral dinoflagellate symbionts highlights evolutionary adaptations to a symbiotic lifestyle.</title>
        <authorList>
            <person name="Aranda M."/>
            <person name="Li Y."/>
            <person name="Liew Y.J."/>
            <person name="Baumgarten S."/>
            <person name="Simakov O."/>
            <person name="Wilson M."/>
            <person name="Piel J."/>
            <person name="Ashoor H."/>
            <person name="Bougouffa S."/>
            <person name="Bajic V.B."/>
            <person name="Ryu T."/>
            <person name="Ravasi T."/>
            <person name="Bayer T."/>
            <person name="Micklem G."/>
            <person name="Kim H."/>
            <person name="Bhak J."/>
            <person name="Lajeunesse T.C."/>
            <person name="Voolstra C.R."/>
        </authorList>
    </citation>
    <scope>NUCLEOTIDE SEQUENCE [LARGE SCALE GENOMIC DNA]</scope>
    <source>
        <strain evidence="2 3">CCMP2467</strain>
    </source>
</reference>
<dbReference type="AlphaFoldDB" id="A0A1Q9C5R3"/>
<evidence type="ECO:0000313" key="2">
    <source>
        <dbReference type="EMBL" id="OLP78264.1"/>
    </source>
</evidence>
<keyword evidence="3" id="KW-1185">Reference proteome</keyword>
<gene>
    <name evidence="2" type="ORF">AK812_SmicGene41573</name>
</gene>
<feature type="region of interest" description="Disordered" evidence="1">
    <location>
        <begin position="73"/>
        <end position="100"/>
    </location>
</feature>
<dbReference type="Proteomes" id="UP000186817">
    <property type="component" value="Unassembled WGS sequence"/>
</dbReference>
<comment type="caution">
    <text evidence="2">The sequence shown here is derived from an EMBL/GenBank/DDBJ whole genome shotgun (WGS) entry which is preliminary data.</text>
</comment>
<proteinExistence type="predicted"/>